<evidence type="ECO:0008006" key="3">
    <source>
        <dbReference type="Google" id="ProtNLM"/>
    </source>
</evidence>
<protein>
    <recommendedName>
        <fullName evidence="3">UrcA family protein</fullName>
    </recommendedName>
</protein>
<evidence type="ECO:0000313" key="2">
    <source>
        <dbReference type="Proteomes" id="UP001176468"/>
    </source>
</evidence>
<organism evidence="1 2">
    <name type="scientific">Sphingomonas immobilis</name>
    <dbReference type="NCBI Taxonomy" id="3063997"/>
    <lineage>
        <taxon>Bacteria</taxon>
        <taxon>Pseudomonadati</taxon>
        <taxon>Pseudomonadota</taxon>
        <taxon>Alphaproteobacteria</taxon>
        <taxon>Sphingomonadales</taxon>
        <taxon>Sphingomonadaceae</taxon>
        <taxon>Sphingomonas</taxon>
    </lineage>
</organism>
<dbReference type="RefSeq" id="WP_304562969.1">
    <property type="nucleotide sequence ID" value="NZ_JAUQSZ010000017.1"/>
</dbReference>
<proteinExistence type="predicted"/>
<keyword evidence="2" id="KW-1185">Reference proteome</keyword>
<accession>A0ABT9A404</accession>
<dbReference type="EMBL" id="JAUQSZ010000017">
    <property type="protein sequence ID" value="MDO7844576.1"/>
    <property type="molecule type" value="Genomic_DNA"/>
</dbReference>
<reference evidence="1" key="1">
    <citation type="submission" date="2023-07" db="EMBL/GenBank/DDBJ databases">
        <authorList>
            <person name="Kim M.K."/>
        </authorList>
    </citation>
    <scope>NUCLEOTIDE SEQUENCE</scope>
    <source>
        <strain evidence="1">CA1-15</strain>
    </source>
</reference>
<dbReference type="Proteomes" id="UP001176468">
    <property type="component" value="Unassembled WGS sequence"/>
</dbReference>
<name>A0ABT9A404_9SPHN</name>
<sequence>MKAALALALTFVAADPAAARAPLPATVRHFIARRDECDHFRGEVEYDKARAAEMAAAFAKYCKGSDADLARIRRQYRHNRLVLKAVSGYETRIE</sequence>
<comment type="caution">
    <text evidence="1">The sequence shown here is derived from an EMBL/GenBank/DDBJ whole genome shotgun (WGS) entry which is preliminary data.</text>
</comment>
<evidence type="ECO:0000313" key="1">
    <source>
        <dbReference type="EMBL" id="MDO7844576.1"/>
    </source>
</evidence>
<gene>
    <name evidence="1" type="ORF">Q5H94_19755</name>
</gene>